<feature type="transmembrane region" description="Helical" evidence="2">
    <location>
        <begin position="69"/>
        <end position="88"/>
    </location>
</feature>
<dbReference type="EMBL" id="CAUWAG010000003">
    <property type="protein sequence ID" value="CAJ2500156.1"/>
    <property type="molecule type" value="Genomic_DNA"/>
</dbReference>
<keyword evidence="4" id="KW-1185">Reference proteome</keyword>
<organism evidence="3 4">
    <name type="scientific">Anthostomella pinea</name>
    <dbReference type="NCBI Taxonomy" id="933095"/>
    <lineage>
        <taxon>Eukaryota</taxon>
        <taxon>Fungi</taxon>
        <taxon>Dikarya</taxon>
        <taxon>Ascomycota</taxon>
        <taxon>Pezizomycotina</taxon>
        <taxon>Sordariomycetes</taxon>
        <taxon>Xylariomycetidae</taxon>
        <taxon>Xylariales</taxon>
        <taxon>Xylariaceae</taxon>
        <taxon>Anthostomella</taxon>
    </lineage>
</organism>
<name>A0AAI8V989_9PEZI</name>
<keyword evidence="2" id="KW-0812">Transmembrane</keyword>
<keyword evidence="2" id="KW-0472">Membrane</keyword>
<feature type="compositionally biased region" description="Basic and acidic residues" evidence="1">
    <location>
        <begin position="183"/>
        <end position="200"/>
    </location>
</feature>
<reference evidence="3" key="1">
    <citation type="submission" date="2023-10" db="EMBL/GenBank/DDBJ databases">
        <authorList>
            <person name="Hackl T."/>
        </authorList>
    </citation>
    <scope>NUCLEOTIDE SEQUENCE</scope>
</reference>
<comment type="caution">
    <text evidence="3">The sequence shown here is derived from an EMBL/GenBank/DDBJ whole genome shotgun (WGS) entry which is preliminary data.</text>
</comment>
<protein>
    <submittedName>
        <fullName evidence="3">Uu.00g030090.m01.CDS01</fullName>
    </submittedName>
</protein>
<sequence>MAPIVSTSALSGLITPLLPRAEPTASTTPTRTIPQALSRIISARQAATTTVVSNDGNGGDGASTLTGGAIAGIVIGSIAGFLLLLWLIRSCLNLKQPGIWGSTFGADRDEKVPPPRNQAYYAQSTHGNRHRSRSHGGHGHRSRSRHSPRRTTEVVSVTRPVYVEQRGRSPRAPQNVYVARGSMDGRDLRRASDSRRYRNY</sequence>
<evidence type="ECO:0000313" key="4">
    <source>
        <dbReference type="Proteomes" id="UP001295740"/>
    </source>
</evidence>
<evidence type="ECO:0000313" key="3">
    <source>
        <dbReference type="EMBL" id="CAJ2500156.1"/>
    </source>
</evidence>
<evidence type="ECO:0000256" key="1">
    <source>
        <dbReference type="SAM" id="MobiDB-lite"/>
    </source>
</evidence>
<feature type="region of interest" description="Disordered" evidence="1">
    <location>
        <begin position="104"/>
        <end position="200"/>
    </location>
</feature>
<dbReference type="Proteomes" id="UP001295740">
    <property type="component" value="Unassembled WGS sequence"/>
</dbReference>
<keyword evidence="2" id="KW-1133">Transmembrane helix</keyword>
<feature type="compositionally biased region" description="Basic residues" evidence="1">
    <location>
        <begin position="127"/>
        <end position="149"/>
    </location>
</feature>
<proteinExistence type="predicted"/>
<gene>
    <name evidence="3" type="ORF">KHLLAP_LOCUS624</name>
</gene>
<dbReference type="AlphaFoldDB" id="A0AAI8V989"/>
<accession>A0AAI8V989</accession>
<evidence type="ECO:0000256" key="2">
    <source>
        <dbReference type="SAM" id="Phobius"/>
    </source>
</evidence>